<sequence>MNLESIKSQFPIFQQKTPVGKELVYLDNASTTQKPDCVIDAIADFYKFSNANAGRGVYWPATEVTGRVVDIRQRLAKFIGAARPEEVVFTHGVTDALNKLALAIFGGSQKREGQVLVSGMEHHSNFVPWQMAARHGSLPFKVIPLTDSGAIDMEAYAQLLKEPTSLVAVSAASNVTGIGNDISRLSQMAHNSGALLVVDASQAVAHQPIDVRQWDCDFMVFSGHKAYGPTGIGVLYGTYEVLVELNPLAYGGGMVQEVNESDTTFRMLPHRHEAGTLNLAGIVGLEAAIAFIEKQGIANIQAHENALYELLRKKLNEVSGVAILGRSSSLQCPVVSFTVEGVHPHDMATYLATEGISIRAGHHCAQPLMKHFGITACSRISLACYSSGQEIEQTVDQLKEAIAFFR</sequence>
<dbReference type="Gene3D" id="3.90.1150.10">
    <property type="entry name" value="Aspartate Aminotransferase, domain 1"/>
    <property type="match status" value="1"/>
</dbReference>
<evidence type="ECO:0000256" key="5">
    <source>
        <dbReference type="ARBA" id="ARBA00022898"/>
    </source>
</evidence>
<protein>
    <recommendedName>
        <fullName evidence="8">Cysteine desulfurase</fullName>
        <ecNumber evidence="8">2.8.1.7</ecNumber>
    </recommendedName>
</protein>
<keyword evidence="11" id="KW-1185">Reference proteome</keyword>
<evidence type="ECO:0000259" key="9">
    <source>
        <dbReference type="Pfam" id="PF00266"/>
    </source>
</evidence>
<evidence type="ECO:0000256" key="8">
    <source>
        <dbReference type="RuleBase" id="RU004506"/>
    </source>
</evidence>
<comment type="caution">
    <text evidence="10">The sequence shown here is derived from an EMBL/GenBank/DDBJ whole genome shotgun (WGS) entry which is preliminary data.</text>
</comment>
<gene>
    <name evidence="10" type="ORF">GCM10011340_33160</name>
</gene>
<dbReference type="Pfam" id="PF00266">
    <property type="entry name" value="Aminotran_5"/>
    <property type="match status" value="1"/>
</dbReference>
<evidence type="ECO:0000256" key="2">
    <source>
        <dbReference type="ARBA" id="ARBA00002824"/>
    </source>
</evidence>
<evidence type="ECO:0000256" key="6">
    <source>
        <dbReference type="ARBA" id="ARBA00050776"/>
    </source>
</evidence>
<name>A0ABQ3I9E1_9BACT</name>
<comment type="similarity">
    <text evidence="3 8">Belongs to the class-V pyridoxal-phosphate-dependent aminotransferase family. Csd subfamily.</text>
</comment>
<organism evidence="10 11">
    <name type="scientific">Roseivirga thermotolerans</name>
    <dbReference type="NCBI Taxonomy" id="1758176"/>
    <lineage>
        <taxon>Bacteria</taxon>
        <taxon>Pseudomonadati</taxon>
        <taxon>Bacteroidota</taxon>
        <taxon>Cytophagia</taxon>
        <taxon>Cytophagales</taxon>
        <taxon>Roseivirgaceae</taxon>
        <taxon>Roseivirga</taxon>
    </lineage>
</organism>
<dbReference type="InterPro" id="IPR020578">
    <property type="entry name" value="Aminotrans_V_PyrdxlP_BS"/>
</dbReference>
<dbReference type="EMBL" id="BNAG01000004">
    <property type="protein sequence ID" value="GHE73758.1"/>
    <property type="molecule type" value="Genomic_DNA"/>
</dbReference>
<comment type="function">
    <text evidence="2 8">Catalyzes the removal of elemental sulfur and selenium atoms from L-cysteine, L-cystine, L-selenocysteine, and L-selenocystine to produce L-alanine.</text>
</comment>
<reference evidence="11" key="1">
    <citation type="journal article" date="2019" name="Int. J. Syst. Evol. Microbiol.">
        <title>The Global Catalogue of Microorganisms (GCM) 10K type strain sequencing project: providing services to taxonomists for standard genome sequencing and annotation.</title>
        <authorList>
            <consortium name="The Broad Institute Genomics Platform"/>
            <consortium name="The Broad Institute Genome Sequencing Center for Infectious Disease"/>
            <person name="Wu L."/>
            <person name="Ma J."/>
        </authorList>
    </citation>
    <scope>NUCLEOTIDE SEQUENCE [LARGE SCALE GENOMIC DNA]</scope>
    <source>
        <strain evidence="11">CGMCC 1.15111</strain>
    </source>
</reference>
<comment type="cofactor">
    <cofactor evidence="1 7">
        <name>pyridoxal 5'-phosphate</name>
        <dbReference type="ChEBI" id="CHEBI:597326"/>
    </cofactor>
</comment>
<keyword evidence="4 8" id="KW-0808">Transferase</keyword>
<proteinExistence type="inferred from homology"/>
<evidence type="ECO:0000313" key="11">
    <source>
        <dbReference type="Proteomes" id="UP000658258"/>
    </source>
</evidence>
<dbReference type="PIRSF" id="PIRSF005572">
    <property type="entry name" value="NifS"/>
    <property type="match status" value="1"/>
</dbReference>
<feature type="domain" description="Aminotransferase class V" evidence="9">
    <location>
        <begin position="24"/>
        <end position="393"/>
    </location>
</feature>
<dbReference type="EC" id="2.8.1.7" evidence="8"/>
<dbReference type="InterPro" id="IPR015424">
    <property type="entry name" value="PyrdxlP-dep_Trfase"/>
</dbReference>
<dbReference type="Proteomes" id="UP000658258">
    <property type="component" value="Unassembled WGS sequence"/>
</dbReference>
<dbReference type="InterPro" id="IPR015422">
    <property type="entry name" value="PyrdxlP-dep_Trfase_small"/>
</dbReference>
<evidence type="ECO:0000256" key="1">
    <source>
        <dbReference type="ARBA" id="ARBA00001933"/>
    </source>
</evidence>
<dbReference type="CDD" id="cd06453">
    <property type="entry name" value="SufS_like"/>
    <property type="match status" value="1"/>
</dbReference>
<dbReference type="SUPFAM" id="SSF53383">
    <property type="entry name" value="PLP-dependent transferases"/>
    <property type="match status" value="1"/>
</dbReference>
<dbReference type="RefSeq" id="WP_189631405.1">
    <property type="nucleotide sequence ID" value="NZ_BNAG01000004.1"/>
</dbReference>
<dbReference type="PANTHER" id="PTHR43586:SF8">
    <property type="entry name" value="CYSTEINE DESULFURASE 1, CHLOROPLASTIC"/>
    <property type="match status" value="1"/>
</dbReference>
<evidence type="ECO:0000256" key="4">
    <source>
        <dbReference type="ARBA" id="ARBA00022679"/>
    </source>
</evidence>
<dbReference type="InterPro" id="IPR000192">
    <property type="entry name" value="Aminotrans_V_dom"/>
</dbReference>
<dbReference type="InterPro" id="IPR016454">
    <property type="entry name" value="Cysteine_dSase"/>
</dbReference>
<accession>A0ABQ3I9E1</accession>
<keyword evidence="5 8" id="KW-0663">Pyridoxal phosphate</keyword>
<dbReference type="PROSITE" id="PS00595">
    <property type="entry name" value="AA_TRANSFER_CLASS_5"/>
    <property type="match status" value="1"/>
</dbReference>
<dbReference type="Gene3D" id="3.40.640.10">
    <property type="entry name" value="Type I PLP-dependent aspartate aminotransferase-like (Major domain)"/>
    <property type="match status" value="1"/>
</dbReference>
<dbReference type="InterPro" id="IPR010970">
    <property type="entry name" value="Cys_dSase_SufS"/>
</dbReference>
<evidence type="ECO:0000313" key="10">
    <source>
        <dbReference type="EMBL" id="GHE73758.1"/>
    </source>
</evidence>
<evidence type="ECO:0000256" key="3">
    <source>
        <dbReference type="ARBA" id="ARBA00010447"/>
    </source>
</evidence>
<dbReference type="InterPro" id="IPR015421">
    <property type="entry name" value="PyrdxlP-dep_Trfase_major"/>
</dbReference>
<dbReference type="PANTHER" id="PTHR43586">
    <property type="entry name" value="CYSTEINE DESULFURASE"/>
    <property type="match status" value="1"/>
</dbReference>
<comment type="catalytic activity">
    <reaction evidence="6 8">
        <text>(sulfur carrier)-H + L-cysteine = (sulfur carrier)-SH + L-alanine</text>
        <dbReference type="Rhea" id="RHEA:43892"/>
        <dbReference type="Rhea" id="RHEA-COMP:14737"/>
        <dbReference type="Rhea" id="RHEA-COMP:14739"/>
        <dbReference type="ChEBI" id="CHEBI:29917"/>
        <dbReference type="ChEBI" id="CHEBI:35235"/>
        <dbReference type="ChEBI" id="CHEBI:57972"/>
        <dbReference type="ChEBI" id="CHEBI:64428"/>
        <dbReference type="EC" id="2.8.1.7"/>
    </reaction>
</comment>
<dbReference type="NCBIfam" id="TIGR01979">
    <property type="entry name" value="sufS"/>
    <property type="match status" value="1"/>
</dbReference>
<evidence type="ECO:0000256" key="7">
    <source>
        <dbReference type="RuleBase" id="RU004504"/>
    </source>
</evidence>